<dbReference type="Proteomes" id="UP000177622">
    <property type="component" value="Unassembled WGS sequence"/>
</dbReference>
<feature type="signal peptide" evidence="7">
    <location>
        <begin position="1"/>
        <end position="19"/>
    </location>
</feature>
<evidence type="ECO:0000256" key="7">
    <source>
        <dbReference type="SAM" id="SignalP"/>
    </source>
</evidence>
<feature type="region of interest" description="Disordered" evidence="6">
    <location>
        <begin position="402"/>
        <end position="446"/>
    </location>
</feature>
<dbReference type="InterPro" id="IPR045087">
    <property type="entry name" value="Cu-oxidase_fam"/>
</dbReference>
<dbReference type="OrthoDB" id="4364036at2759"/>
<evidence type="ECO:0000256" key="2">
    <source>
        <dbReference type="ARBA" id="ARBA00022723"/>
    </source>
</evidence>
<evidence type="ECO:0000256" key="4">
    <source>
        <dbReference type="ARBA" id="ARBA00023008"/>
    </source>
</evidence>
<dbReference type="PANTHER" id="PTHR11709:SF488">
    <property type="entry name" value="LACCASE-RELATED"/>
    <property type="match status" value="1"/>
</dbReference>
<dbReference type="GO" id="GO:0005507">
    <property type="term" value="F:copper ion binding"/>
    <property type="evidence" value="ECO:0007669"/>
    <property type="project" value="InterPro"/>
</dbReference>
<dbReference type="Pfam" id="PF07732">
    <property type="entry name" value="Cu-oxidase_3"/>
    <property type="match status" value="1"/>
</dbReference>
<keyword evidence="5" id="KW-0325">Glycoprotein</keyword>
<evidence type="ECO:0000256" key="3">
    <source>
        <dbReference type="ARBA" id="ARBA00023002"/>
    </source>
</evidence>
<dbReference type="PROSITE" id="PS00079">
    <property type="entry name" value="MULTICOPPER_OXIDASE1"/>
    <property type="match status" value="1"/>
</dbReference>
<keyword evidence="3" id="KW-0560">Oxidoreductase</keyword>
<dbReference type="PANTHER" id="PTHR11709">
    <property type="entry name" value="MULTI-COPPER OXIDASE"/>
    <property type="match status" value="1"/>
</dbReference>
<comment type="caution">
    <text evidence="10">The sequence shown here is derived from an EMBL/GenBank/DDBJ whole genome shotgun (WGS) entry which is preliminary data.</text>
</comment>
<evidence type="ECO:0000313" key="10">
    <source>
        <dbReference type="EMBL" id="OGE57384.1"/>
    </source>
</evidence>
<comment type="similarity">
    <text evidence="1">Belongs to the multicopper oxidase family.</text>
</comment>
<dbReference type="Pfam" id="PF07731">
    <property type="entry name" value="Cu-oxidase_2"/>
    <property type="match status" value="1"/>
</dbReference>
<keyword evidence="4" id="KW-0186">Copper</keyword>
<dbReference type="EMBL" id="LXJU01000002">
    <property type="protein sequence ID" value="OGE57384.1"/>
    <property type="molecule type" value="Genomic_DNA"/>
</dbReference>
<evidence type="ECO:0000259" key="8">
    <source>
        <dbReference type="Pfam" id="PF07731"/>
    </source>
</evidence>
<evidence type="ECO:0000256" key="6">
    <source>
        <dbReference type="SAM" id="MobiDB-lite"/>
    </source>
</evidence>
<dbReference type="Gene3D" id="2.60.40.420">
    <property type="entry name" value="Cupredoxins - blue copper proteins"/>
    <property type="match status" value="2"/>
</dbReference>
<name>A0A1F5LW77_PENAI</name>
<feature type="domain" description="Plastocyanin-like" evidence="9">
    <location>
        <begin position="29"/>
        <end position="91"/>
    </location>
</feature>
<dbReference type="InterPro" id="IPR008972">
    <property type="entry name" value="Cupredoxin"/>
</dbReference>
<dbReference type="SUPFAM" id="SSF49503">
    <property type="entry name" value="Cupredoxins"/>
    <property type="match status" value="2"/>
</dbReference>
<dbReference type="GeneID" id="34572149"/>
<accession>A0A1F5LW77</accession>
<dbReference type="InterPro" id="IPR011706">
    <property type="entry name" value="Cu-oxidase_C"/>
</dbReference>
<keyword evidence="7" id="KW-0732">Signal</keyword>
<feature type="domain" description="Plastocyanin-like" evidence="8">
    <location>
        <begin position="292"/>
        <end position="377"/>
    </location>
</feature>
<proteinExistence type="inferred from homology"/>
<dbReference type="InterPro" id="IPR011707">
    <property type="entry name" value="Cu-oxidase-like_N"/>
</dbReference>
<gene>
    <name evidence="10" type="ORF">PENARI_c002G04014</name>
</gene>
<keyword evidence="2" id="KW-0479">Metal-binding</keyword>
<dbReference type="RefSeq" id="XP_022492809.1">
    <property type="nucleotide sequence ID" value="XM_022627415.1"/>
</dbReference>
<evidence type="ECO:0000313" key="11">
    <source>
        <dbReference type="Proteomes" id="UP000177622"/>
    </source>
</evidence>
<sequence length="481" mass="53065">MAPLKTLAAFLRAMSPAWAKQVHFDLDLTWQNGAPDGNMREMNFMNDPFPGPELRLDQGDGDEVEVVVHNSLPFNITVHFHGIEQRNTACMEPTGAMLTAGLTWWKVSSGLFGTISFCFEATFDMKHTNNYSPGPDVQQPFRLILSNEHDIEAIKEAEKNPQLVKVSDCRHLTSGQYQKAMEDSRLGVFCSYSILINDRGAVFCPGTEMIFNLEISYLKTAIGNQPLKDKRNTSASVMPLDKRAIKPYPPVTNSKSVDQLANLTIGRVGSSYMWPTSGGALLPFRASRYAQHSNKAFILGVGPGFFNWSSIEEEAYAQRPELFQVENPQMRDTFVTNGPTGPTWMIVRCQVVTPGPFLFHCHIETQMSKGMAVALLDGVDVWPQVPAGEDKSHGAQVKLAGHVKTGGQGPPDQSGSSFKPHPNRPIPGGKPMWPPAPEAMPASPPMSDCLPHHEYIAVVDVGEVNQRPAPPIGRAYQARRW</sequence>
<keyword evidence="11" id="KW-1185">Reference proteome</keyword>
<dbReference type="AlphaFoldDB" id="A0A1F5LW77"/>
<feature type="compositionally biased region" description="Pro residues" evidence="6">
    <location>
        <begin position="432"/>
        <end position="444"/>
    </location>
</feature>
<evidence type="ECO:0000259" key="9">
    <source>
        <dbReference type="Pfam" id="PF07732"/>
    </source>
</evidence>
<dbReference type="STRING" id="1835702.A0A1F5LW77"/>
<dbReference type="GO" id="GO:0016491">
    <property type="term" value="F:oxidoreductase activity"/>
    <property type="evidence" value="ECO:0007669"/>
    <property type="project" value="UniProtKB-KW"/>
</dbReference>
<evidence type="ECO:0000256" key="5">
    <source>
        <dbReference type="ARBA" id="ARBA00023180"/>
    </source>
</evidence>
<dbReference type="InterPro" id="IPR033138">
    <property type="entry name" value="Cu_oxidase_CS"/>
</dbReference>
<feature type="chain" id="PRO_5009519916" description="Plastocyanin-like domain-containing protein" evidence="7">
    <location>
        <begin position="20"/>
        <end position="481"/>
    </location>
</feature>
<organism evidence="10 11">
    <name type="scientific">Penicillium arizonense</name>
    <dbReference type="NCBI Taxonomy" id="1835702"/>
    <lineage>
        <taxon>Eukaryota</taxon>
        <taxon>Fungi</taxon>
        <taxon>Dikarya</taxon>
        <taxon>Ascomycota</taxon>
        <taxon>Pezizomycotina</taxon>
        <taxon>Eurotiomycetes</taxon>
        <taxon>Eurotiomycetidae</taxon>
        <taxon>Eurotiales</taxon>
        <taxon>Aspergillaceae</taxon>
        <taxon>Penicillium</taxon>
    </lineage>
</organism>
<evidence type="ECO:0008006" key="12">
    <source>
        <dbReference type="Google" id="ProtNLM"/>
    </source>
</evidence>
<evidence type="ECO:0000256" key="1">
    <source>
        <dbReference type="ARBA" id="ARBA00010609"/>
    </source>
</evidence>
<protein>
    <recommendedName>
        <fullName evidence="12">Plastocyanin-like domain-containing protein</fullName>
    </recommendedName>
</protein>
<reference evidence="10 11" key="1">
    <citation type="journal article" date="2016" name="Sci. Rep.">
        <title>Penicillium arizonense, a new, genome sequenced fungal species, reveals a high chemical diversity in secreted metabolites.</title>
        <authorList>
            <person name="Grijseels S."/>
            <person name="Nielsen J.C."/>
            <person name="Randelovic M."/>
            <person name="Nielsen J."/>
            <person name="Nielsen K.F."/>
            <person name="Workman M."/>
            <person name="Frisvad J.C."/>
        </authorList>
    </citation>
    <scope>NUCLEOTIDE SEQUENCE [LARGE SCALE GENOMIC DNA]</scope>
    <source>
        <strain evidence="10 11">CBS 141311</strain>
    </source>
</reference>